<protein>
    <recommendedName>
        <fullName evidence="5">Lipoprotein</fullName>
    </recommendedName>
</protein>
<evidence type="ECO:0000256" key="2">
    <source>
        <dbReference type="SAM" id="SignalP"/>
    </source>
</evidence>
<dbReference type="RefSeq" id="WP_191808641.1">
    <property type="nucleotide sequence ID" value="NZ_JACSQD010000006.1"/>
</dbReference>
<sequence>MRKTVAVPALALLLLTGCSAADAEPSSPPSSAPATAQASSAPAIASAAVETGGEDPEKEACLGLLGTSGKGPLYQAISAVWMEAGIYGIHVDPEPARLLNDQVQTIAQKAPQDMGPLLDELSVPMKAAVPRTDKWDTAQTFDPFTWTGAVAQLLTWCAPYDTGGAAVPVAPALEAEGGISAAYPGYPLLVNAASVDYRVAAWLGDRLVDGQVVALAPGLYAPYDPNVPDLLAYYVSTNVAGNSAMKQTVFPDSGGAAAWSRVEPGTEEP</sequence>
<keyword evidence="4" id="KW-1185">Reference proteome</keyword>
<feature type="signal peptide" evidence="2">
    <location>
        <begin position="1"/>
        <end position="23"/>
    </location>
</feature>
<proteinExistence type="predicted"/>
<feature type="compositionally biased region" description="Low complexity" evidence="1">
    <location>
        <begin position="32"/>
        <end position="48"/>
    </location>
</feature>
<evidence type="ECO:0008006" key="5">
    <source>
        <dbReference type="Google" id="ProtNLM"/>
    </source>
</evidence>
<reference evidence="3 4" key="1">
    <citation type="submission" date="2020-08" db="EMBL/GenBank/DDBJ databases">
        <title>A Genomic Blueprint of the Chicken Gut Microbiome.</title>
        <authorList>
            <person name="Gilroy R."/>
            <person name="Ravi A."/>
            <person name="Getino M."/>
            <person name="Pursley I."/>
            <person name="Horton D.L."/>
            <person name="Alikhan N.-F."/>
            <person name="Baker D."/>
            <person name="Gharbi K."/>
            <person name="Hall N."/>
            <person name="Watson M."/>
            <person name="Adriaenssens E.M."/>
            <person name="Foster-Nyarko E."/>
            <person name="Jarju S."/>
            <person name="Secka A."/>
            <person name="Antonio M."/>
            <person name="Oren A."/>
            <person name="Chaudhuri R."/>
            <person name="La Ragione R.M."/>
            <person name="Hildebrand F."/>
            <person name="Pallen M.J."/>
        </authorList>
    </citation>
    <scope>NUCLEOTIDE SEQUENCE [LARGE SCALE GENOMIC DNA]</scope>
    <source>
        <strain evidence="3 4">Sa2CUA1</strain>
    </source>
</reference>
<evidence type="ECO:0000313" key="4">
    <source>
        <dbReference type="Proteomes" id="UP000609874"/>
    </source>
</evidence>
<organism evidence="3 4">
    <name type="scientific">Arthrobacter gallicola</name>
    <dbReference type="NCBI Taxonomy" id="2762225"/>
    <lineage>
        <taxon>Bacteria</taxon>
        <taxon>Bacillati</taxon>
        <taxon>Actinomycetota</taxon>
        <taxon>Actinomycetes</taxon>
        <taxon>Micrococcales</taxon>
        <taxon>Micrococcaceae</taxon>
        <taxon>Arthrobacter</taxon>
    </lineage>
</organism>
<accession>A0ABR8UUX1</accession>
<comment type="caution">
    <text evidence="3">The sequence shown here is derived from an EMBL/GenBank/DDBJ whole genome shotgun (WGS) entry which is preliminary data.</text>
</comment>
<feature type="region of interest" description="Disordered" evidence="1">
    <location>
        <begin position="22"/>
        <end position="52"/>
    </location>
</feature>
<evidence type="ECO:0000313" key="3">
    <source>
        <dbReference type="EMBL" id="MBD7996364.1"/>
    </source>
</evidence>
<feature type="chain" id="PRO_5046265263" description="Lipoprotein" evidence="2">
    <location>
        <begin position="24"/>
        <end position="269"/>
    </location>
</feature>
<evidence type="ECO:0000256" key="1">
    <source>
        <dbReference type="SAM" id="MobiDB-lite"/>
    </source>
</evidence>
<gene>
    <name evidence="3" type="ORF">H9639_13750</name>
</gene>
<dbReference type="Proteomes" id="UP000609874">
    <property type="component" value="Unassembled WGS sequence"/>
</dbReference>
<dbReference type="EMBL" id="JACSQD010000006">
    <property type="protein sequence ID" value="MBD7996364.1"/>
    <property type="molecule type" value="Genomic_DNA"/>
</dbReference>
<keyword evidence="2" id="KW-0732">Signal</keyword>
<dbReference type="PROSITE" id="PS51257">
    <property type="entry name" value="PROKAR_LIPOPROTEIN"/>
    <property type="match status" value="1"/>
</dbReference>
<name>A0ABR8UUX1_9MICC</name>